<dbReference type="OrthoDB" id="43106at2759"/>
<accession>A0A830HVR8</accession>
<organism evidence="2 3">
    <name type="scientific">Pycnococcus provasolii</name>
    <dbReference type="NCBI Taxonomy" id="41880"/>
    <lineage>
        <taxon>Eukaryota</taxon>
        <taxon>Viridiplantae</taxon>
        <taxon>Chlorophyta</taxon>
        <taxon>Pseudoscourfieldiophyceae</taxon>
        <taxon>Pseudoscourfieldiales</taxon>
        <taxon>Pycnococcaceae</taxon>
        <taxon>Pycnococcus</taxon>
    </lineage>
</organism>
<dbReference type="Proteomes" id="UP000660262">
    <property type="component" value="Unassembled WGS sequence"/>
</dbReference>
<feature type="region of interest" description="Disordered" evidence="1">
    <location>
        <begin position="1"/>
        <end position="29"/>
    </location>
</feature>
<protein>
    <submittedName>
        <fullName evidence="2">Uncharacterized protein</fullName>
    </submittedName>
</protein>
<dbReference type="AlphaFoldDB" id="A0A830HVR8"/>
<sequence>MPVVAASLKGVRGTRTPASRHKRKASSTVSRTVRTSAVLDAYGNEFVPQAVDASVVQSQLAVIGASVGLAAYWWYVLVPSERGALSREKRKGELRAYLEDLDREAAAAGTTLKGSKRLERWFYEDWLRRMPGGEYKKVRAAKEEEAAAAAAAFVASASAEEGVEATPKQEELEVGTLWSTAPGEGGVTPNFWSFDNPIVAAFTAVVAAGMFSQLASL</sequence>
<evidence type="ECO:0000256" key="1">
    <source>
        <dbReference type="SAM" id="MobiDB-lite"/>
    </source>
</evidence>
<name>A0A830HVR8_9CHLO</name>
<keyword evidence="3" id="KW-1185">Reference proteome</keyword>
<comment type="caution">
    <text evidence="2">The sequence shown here is derived from an EMBL/GenBank/DDBJ whole genome shotgun (WGS) entry which is preliminary data.</text>
</comment>
<dbReference type="EMBL" id="BNJQ01000026">
    <property type="protein sequence ID" value="GHP09840.1"/>
    <property type="molecule type" value="Genomic_DNA"/>
</dbReference>
<reference evidence="2" key="1">
    <citation type="submission" date="2020-10" db="EMBL/GenBank/DDBJ databases">
        <title>Unveiling of a novel bifunctional photoreceptor, Dualchrome1, isolated from a cosmopolitan green alga.</title>
        <authorList>
            <person name="Suzuki S."/>
            <person name="Kawachi M."/>
        </authorList>
    </citation>
    <scope>NUCLEOTIDE SEQUENCE</scope>
    <source>
        <strain evidence="2">NIES 2893</strain>
    </source>
</reference>
<evidence type="ECO:0000313" key="3">
    <source>
        <dbReference type="Proteomes" id="UP000660262"/>
    </source>
</evidence>
<proteinExistence type="predicted"/>
<gene>
    <name evidence="2" type="ORF">PPROV_000857500</name>
</gene>
<evidence type="ECO:0000313" key="2">
    <source>
        <dbReference type="EMBL" id="GHP09840.1"/>
    </source>
</evidence>